<dbReference type="PROSITE" id="PS00059">
    <property type="entry name" value="ADH_ZINC"/>
    <property type="match status" value="1"/>
</dbReference>
<comment type="similarity">
    <text evidence="1 6">Belongs to the zinc-containing alcohol dehydrogenase family.</text>
</comment>
<dbReference type="InterPro" id="IPR013149">
    <property type="entry name" value="ADH-like_C"/>
</dbReference>
<evidence type="ECO:0000259" key="7">
    <source>
        <dbReference type="SMART" id="SM00829"/>
    </source>
</evidence>
<organism evidence="8 9">
    <name type="scientific">Saccharopolyspora gregorii</name>
    <dbReference type="NCBI Taxonomy" id="33914"/>
    <lineage>
        <taxon>Bacteria</taxon>
        <taxon>Bacillati</taxon>
        <taxon>Actinomycetota</taxon>
        <taxon>Actinomycetes</taxon>
        <taxon>Pseudonocardiales</taxon>
        <taxon>Pseudonocardiaceae</taxon>
        <taxon>Saccharopolyspora</taxon>
    </lineage>
</organism>
<evidence type="ECO:0000313" key="8">
    <source>
        <dbReference type="EMBL" id="GAA3359181.1"/>
    </source>
</evidence>
<dbReference type="EMBL" id="BAAAYK010000038">
    <property type="protein sequence ID" value="GAA3359181.1"/>
    <property type="molecule type" value="Genomic_DNA"/>
</dbReference>
<dbReference type="InterPro" id="IPR002328">
    <property type="entry name" value="ADH_Zn_CS"/>
</dbReference>
<evidence type="ECO:0000256" key="4">
    <source>
        <dbReference type="ARBA" id="ARBA00023002"/>
    </source>
</evidence>
<keyword evidence="5" id="KW-0520">NAD</keyword>
<dbReference type="SMART" id="SM00829">
    <property type="entry name" value="PKS_ER"/>
    <property type="match status" value="1"/>
</dbReference>
<comment type="caution">
    <text evidence="8">The sequence shown here is derived from an EMBL/GenBank/DDBJ whole genome shotgun (WGS) entry which is preliminary data.</text>
</comment>
<dbReference type="CDD" id="cd08279">
    <property type="entry name" value="Zn_ADH_class_III"/>
    <property type="match status" value="1"/>
</dbReference>
<keyword evidence="3 6" id="KW-0862">Zinc</keyword>
<proteinExistence type="inferred from homology"/>
<keyword evidence="9" id="KW-1185">Reference proteome</keyword>
<dbReference type="InterPro" id="IPR013154">
    <property type="entry name" value="ADH-like_N"/>
</dbReference>
<dbReference type="InterPro" id="IPR036291">
    <property type="entry name" value="NAD(P)-bd_dom_sf"/>
</dbReference>
<evidence type="ECO:0000256" key="6">
    <source>
        <dbReference type="RuleBase" id="RU361277"/>
    </source>
</evidence>
<dbReference type="InterPro" id="IPR020843">
    <property type="entry name" value="ER"/>
</dbReference>
<evidence type="ECO:0000256" key="3">
    <source>
        <dbReference type="ARBA" id="ARBA00022833"/>
    </source>
</evidence>
<dbReference type="InterPro" id="IPR011032">
    <property type="entry name" value="GroES-like_sf"/>
</dbReference>
<name>A0ABP6RT05_9PSEU</name>
<reference evidence="9" key="1">
    <citation type="journal article" date="2019" name="Int. J. Syst. Evol. Microbiol.">
        <title>The Global Catalogue of Microorganisms (GCM) 10K type strain sequencing project: providing services to taxonomists for standard genome sequencing and annotation.</title>
        <authorList>
            <consortium name="The Broad Institute Genomics Platform"/>
            <consortium name="The Broad Institute Genome Sequencing Center for Infectious Disease"/>
            <person name="Wu L."/>
            <person name="Ma J."/>
        </authorList>
    </citation>
    <scope>NUCLEOTIDE SEQUENCE [LARGE SCALE GENOMIC DNA]</scope>
    <source>
        <strain evidence="9">JCM 9687</strain>
    </source>
</reference>
<dbReference type="PANTHER" id="PTHR43880">
    <property type="entry name" value="ALCOHOL DEHYDROGENASE"/>
    <property type="match status" value="1"/>
</dbReference>
<evidence type="ECO:0000256" key="1">
    <source>
        <dbReference type="ARBA" id="ARBA00008072"/>
    </source>
</evidence>
<protein>
    <submittedName>
        <fullName evidence="8">Zn-dependent alcohol dehydrogenase</fullName>
    </submittedName>
</protein>
<keyword evidence="4" id="KW-0560">Oxidoreductase</keyword>
<evidence type="ECO:0000256" key="2">
    <source>
        <dbReference type="ARBA" id="ARBA00022723"/>
    </source>
</evidence>
<evidence type="ECO:0000313" key="9">
    <source>
        <dbReference type="Proteomes" id="UP001500483"/>
    </source>
</evidence>
<dbReference type="SUPFAM" id="SSF50129">
    <property type="entry name" value="GroES-like"/>
    <property type="match status" value="1"/>
</dbReference>
<dbReference type="Gene3D" id="3.40.50.720">
    <property type="entry name" value="NAD(P)-binding Rossmann-like Domain"/>
    <property type="match status" value="1"/>
</dbReference>
<dbReference type="Pfam" id="PF08240">
    <property type="entry name" value="ADH_N"/>
    <property type="match status" value="1"/>
</dbReference>
<dbReference type="Pfam" id="PF00107">
    <property type="entry name" value="ADH_zinc_N"/>
    <property type="match status" value="1"/>
</dbReference>
<dbReference type="Gene3D" id="3.90.180.10">
    <property type="entry name" value="Medium-chain alcohol dehydrogenases, catalytic domain"/>
    <property type="match status" value="1"/>
</dbReference>
<gene>
    <name evidence="8" type="ORF">GCM10020366_34170</name>
</gene>
<dbReference type="SUPFAM" id="SSF51735">
    <property type="entry name" value="NAD(P)-binding Rossmann-fold domains"/>
    <property type="match status" value="1"/>
</dbReference>
<accession>A0ABP6RT05</accession>
<evidence type="ECO:0000256" key="5">
    <source>
        <dbReference type="ARBA" id="ARBA00023027"/>
    </source>
</evidence>
<comment type="cofactor">
    <cofactor evidence="6">
        <name>Zn(2+)</name>
        <dbReference type="ChEBI" id="CHEBI:29105"/>
    </cofactor>
</comment>
<dbReference type="PANTHER" id="PTHR43880:SF12">
    <property type="entry name" value="ALCOHOL DEHYDROGENASE CLASS-3"/>
    <property type="match status" value="1"/>
</dbReference>
<keyword evidence="2 6" id="KW-0479">Metal-binding</keyword>
<sequence>MEAAVLDQIGDDRLHVRADAAVVAPGPGEVHVRIRAAGICHSDLSAMNGTLPALAPGVMGHEGAGEVLAVGDQVTDLVPGDHVTITFVPPCGTCRECLHGQPHLCAVHTVAAFTSPRFEVGSQPVFGFAGCGTFAEELVLPRAGAIKVEPDVPFEVAALLGCGVLTGVGAVLNTARIEPGATVAVIGCGGVGISVVQGARLAGATTIVAVDPVVGKHAGARRFGATHTATPDGFDELKQELTGGAGFDCAIEVVGLAGTIRAAYDATRRGGSTVIVGAGGAEQKVEFTAQELFLNERRILPSFYGSADPRRDIDRMLRFWRAGLLDLEGMVSRRLPLSEINDGLAALQGGDAALVRQIVTFD</sequence>
<feature type="domain" description="Enoyl reductase (ER)" evidence="7">
    <location>
        <begin position="10"/>
        <end position="355"/>
    </location>
</feature>
<dbReference type="Proteomes" id="UP001500483">
    <property type="component" value="Unassembled WGS sequence"/>
</dbReference>